<dbReference type="AlphaFoldDB" id="K3ZF02"/>
<accession>K3ZF02</accession>
<dbReference type="Proteomes" id="UP000004995">
    <property type="component" value="Unassembled WGS sequence"/>
</dbReference>
<evidence type="ECO:0000313" key="1">
    <source>
        <dbReference type="EnsemblPlants" id="KQL13651"/>
    </source>
</evidence>
<dbReference type="HOGENOM" id="CLU_2817288_0_0_1"/>
<sequence>MHGASKLKDDSDKIKASPTKSLKDFMQNCSIVNYTKYIIAEKCQLRNRILVHLDNKKNIYKETSSIT</sequence>
<reference evidence="2" key="1">
    <citation type="journal article" date="2012" name="Nat. Biotechnol.">
        <title>Reference genome sequence of the model plant Setaria.</title>
        <authorList>
            <person name="Bennetzen J.L."/>
            <person name="Schmutz J."/>
            <person name="Wang H."/>
            <person name="Percifield R."/>
            <person name="Hawkins J."/>
            <person name="Pontaroli A.C."/>
            <person name="Estep M."/>
            <person name="Feng L."/>
            <person name="Vaughn J.N."/>
            <person name="Grimwood J."/>
            <person name="Jenkins J."/>
            <person name="Barry K."/>
            <person name="Lindquist E."/>
            <person name="Hellsten U."/>
            <person name="Deshpande S."/>
            <person name="Wang X."/>
            <person name="Wu X."/>
            <person name="Mitros T."/>
            <person name="Triplett J."/>
            <person name="Yang X."/>
            <person name="Ye C.Y."/>
            <person name="Mauro-Herrera M."/>
            <person name="Wang L."/>
            <person name="Li P."/>
            <person name="Sharma M."/>
            <person name="Sharma R."/>
            <person name="Ronald P.C."/>
            <person name="Panaud O."/>
            <person name="Kellogg E.A."/>
            <person name="Brutnell T.P."/>
            <person name="Doust A.N."/>
            <person name="Tuskan G.A."/>
            <person name="Rokhsar D."/>
            <person name="Devos K.M."/>
        </authorList>
    </citation>
    <scope>NUCLEOTIDE SEQUENCE [LARGE SCALE GENOMIC DNA]</scope>
    <source>
        <strain evidence="2">cv. Yugu1</strain>
    </source>
</reference>
<protein>
    <submittedName>
        <fullName evidence="1">Uncharacterized protein</fullName>
    </submittedName>
</protein>
<proteinExistence type="predicted"/>
<dbReference type="EnsemblPlants" id="KQL13651">
    <property type="protein sequence ID" value="KQL13651"/>
    <property type="gene ID" value="SETIT_025151mg"/>
</dbReference>
<dbReference type="Gramene" id="KQL13651">
    <property type="protein sequence ID" value="KQL13651"/>
    <property type="gene ID" value="SETIT_025151mg"/>
</dbReference>
<dbReference type="EMBL" id="AGNK02001469">
    <property type="status" value="NOT_ANNOTATED_CDS"/>
    <property type="molecule type" value="Genomic_DNA"/>
</dbReference>
<organism evidence="1 2">
    <name type="scientific">Setaria italica</name>
    <name type="common">Foxtail millet</name>
    <name type="synonym">Panicum italicum</name>
    <dbReference type="NCBI Taxonomy" id="4555"/>
    <lineage>
        <taxon>Eukaryota</taxon>
        <taxon>Viridiplantae</taxon>
        <taxon>Streptophyta</taxon>
        <taxon>Embryophyta</taxon>
        <taxon>Tracheophyta</taxon>
        <taxon>Spermatophyta</taxon>
        <taxon>Magnoliopsida</taxon>
        <taxon>Liliopsida</taxon>
        <taxon>Poales</taxon>
        <taxon>Poaceae</taxon>
        <taxon>PACMAD clade</taxon>
        <taxon>Panicoideae</taxon>
        <taxon>Panicodae</taxon>
        <taxon>Paniceae</taxon>
        <taxon>Cenchrinae</taxon>
        <taxon>Setaria</taxon>
    </lineage>
</organism>
<dbReference type="InParanoid" id="K3ZF02"/>
<reference evidence="1" key="2">
    <citation type="submission" date="2018-08" db="UniProtKB">
        <authorList>
            <consortium name="EnsemblPlants"/>
        </authorList>
    </citation>
    <scope>IDENTIFICATION</scope>
    <source>
        <strain evidence="1">Yugu1</strain>
    </source>
</reference>
<evidence type="ECO:0000313" key="2">
    <source>
        <dbReference type="Proteomes" id="UP000004995"/>
    </source>
</evidence>
<keyword evidence="2" id="KW-1185">Reference proteome</keyword>
<name>K3ZF02_SETIT</name>